<dbReference type="HOGENOM" id="CLU_075363_0_0_1"/>
<sequence length="320" mass="35379">MMKKMQAIWQGFKCHTLAPKTWGSAPDFVRDSFNLEVVQEFPQMGLCDNFWKVDAIATARHSSWTQTHLKESNKRKVNTKSNPPEELGSPEPNTKKIKVDSNSSISLSTSPMDLNTSGPSSSLHDFSKSSTTSTTSPPCTSPLIFKNAIILPASDNAPTVETVASASDMGSVTIPEVKNPLKILLKRKGIEMPSMVSISDTTLMSMSSSTTSEHHSSKMNKTSSEGHVEEPTSSTSVEQPTVAKKWQPRNMKSAHTLCAYRWLKQVNEDGSTTQFNEYWKHLKKDQKAKYEKDFGTLVSNNGWNDFSATVINSLSSGMVY</sequence>
<gene>
    <name evidence="2" type="ORF">PAXRUDRAFT_14811</name>
</gene>
<dbReference type="AlphaFoldDB" id="A0A0D0CHU5"/>
<dbReference type="OrthoDB" id="2690064at2759"/>
<protein>
    <submittedName>
        <fullName evidence="2">Unplaced genomic scaffold scaffold_826, whole genome shotgun sequence</fullName>
    </submittedName>
</protein>
<evidence type="ECO:0000313" key="3">
    <source>
        <dbReference type="Proteomes" id="UP000054538"/>
    </source>
</evidence>
<evidence type="ECO:0000256" key="1">
    <source>
        <dbReference type="SAM" id="MobiDB-lite"/>
    </source>
</evidence>
<proteinExistence type="predicted"/>
<organism evidence="2 3">
    <name type="scientific">Paxillus rubicundulus Ve08.2h10</name>
    <dbReference type="NCBI Taxonomy" id="930991"/>
    <lineage>
        <taxon>Eukaryota</taxon>
        <taxon>Fungi</taxon>
        <taxon>Dikarya</taxon>
        <taxon>Basidiomycota</taxon>
        <taxon>Agaricomycotina</taxon>
        <taxon>Agaricomycetes</taxon>
        <taxon>Agaricomycetidae</taxon>
        <taxon>Boletales</taxon>
        <taxon>Paxilineae</taxon>
        <taxon>Paxillaceae</taxon>
        <taxon>Paxillus</taxon>
    </lineage>
</organism>
<feature type="compositionally biased region" description="Polar residues" evidence="1">
    <location>
        <begin position="100"/>
        <end position="124"/>
    </location>
</feature>
<accession>A0A0D0CHU5</accession>
<dbReference type="InParanoid" id="A0A0D0CHU5"/>
<feature type="compositionally biased region" description="Low complexity" evidence="1">
    <location>
        <begin position="129"/>
        <end position="138"/>
    </location>
</feature>
<reference evidence="3" key="2">
    <citation type="submission" date="2015-01" db="EMBL/GenBank/DDBJ databases">
        <title>Evolutionary Origins and Diversification of the Mycorrhizal Mutualists.</title>
        <authorList>
            <consortium name="DOE Joint Genome Institute"/>
            <consortium name="Mycorrhizal Genomics Consortium"/>
            <person name="Kohler A."/>
            <person name="Kuo A."/>
            <person name="Nagy L.G."/>
            <person name="Floudas D."/>
            <person name="Copeland A."/>
            <person name="Barry K.W."/>
            <person name="Cichocki N."/>
            <person name="Veneault-Fourrey C."/>
            <person name="LaButti K."/>
            <person name="Lindquist E.A."/>
            <person name="Lipzen A."/>
            <person name="Lundell T."/>
            <person name="Morin E."/>
            <person name="Murat C."/>
            <person name="Riley R."/>
            <person name="Ohm R."/>
            <person name="Sun H."/>
            <person name="Tunlid A."/>
            <person name="Henrissat B."/>
            <person name="Grigoriev I.V."/>
            <person name="Hibbett D.S."/>
            <person name="Martin F."/>
        </authorList>
    </citation>
    <scope>NUCLEOTIDE SEQUENCE [LARGE SCALE GENOMIC DNA]</scope>
    <source>
        <strain evidence="3">Ve08.2h10</strain>
    </source>
</reference>
<dbReference type="Proteomes" id="UP000054538">
    <property type="component" value="Unassembled WGS sequence"/>
</dbReference>
<dbReference type="EMBL" id="KN825648">
    <property type="protein sequence ID" value="KIK82277.1"/>
    <property type="molecule type" value="Genomic_DNA"/>
</dbReference>
<feature type="region of interest" description="Disordered" evidence="1">
    <location>
        <begin position="205"/>
        <end position="248"/>
    </location>
</feature>
<dbReference type="STRING" id="930991.A0A0D0CHU5"/>
<evidence type="ECO:0000313" key="2">
    <source>
        <dbReference type="EMBL" id="KIK82277.1"/>
    </source>
</evidence>
<feature type="region of interest" description="Disordered" evidence="1">
    <location>
        <begin position="65"/>
        <end position="138"/>
    </location>
</feature>
<reference evidence="2 3" key="1">
    <citation type="submission" date="2014-04" db="EMBL/GenBank/DDBJ databases">
        <authorList>
            <consortium name="DOE Joint Genome Institute"/>
            <person name="Kuo A."/>
            <person name="Kohler A."/>
            <person name="Jargeat P."/>
            <person name="Nagy L.G."/>
            <person name="Floudas D."/>
            <person name="Copeland A."/>
            <person name="Barry K.W."/>
            <person name="Cichocki N."/>
            <person name="Veneault-Fourrey C."/>
            <person name="LaButti K."/>
            <person name="Lindquist E.A."/>
            <person name="Lipzen A."/>
            <person name="Lundell T."/>
            <person name="Morin E."/>
            <person name="Murat C."/>
            <person name="Sun H."/>
            <person name="Tunlid A."/>
            <person name="Henrissat B."/>
            <person name="Grigoriev I.V."/>
            <person name="Hibbett D.S."/>
            <person name="Martin F."/>
            <person name="Nordberg H.P."/>
            <person name="Cantor M.N."/>
            <person name="Hua S.X."/>
        </authorList>
    </citation>
    <scope>NUCLEOTIDE SEQUENCE [LARGE SCALE GENOMIC DNA]</scope>
    <source>
        <strain evidence="2 3">Ve08.2h10</strain>
    </source>
</reference>
<keyword evidence="3" id="KW-1185">Reference proteome</keyword>
<name>A0A0D0CHU5_9AGAM</name>